<feature type="compositionally biased region" description="Low complexity" evidence="1">
    <location>
        <begin position="74"/>
        <end position="95"/>
    </location>
</feature>
<dbReference type="EMBL" id="KZ995761">
    <property type="protein sequence ID" value="RKO90028.1"/>
    <property type="molecule type" value="Genomic_DNA"/>
</dbReference>
<evidence type="ECO:0000313" key="3">
    <source>
        <dbReference type="Proteomes" id="UP000269721"/>
    </source>
</evidence>
<feature type="compositionally biased region" description="Basic and acidic residues" evidence="1">
    <location>
        <begin position="266"/>
        <end position="283"/>
    </location>
</feature>
<feature type="region of interest" description="Disordered" evidence="1">
    <location>
        <begin position="57"/>
        <end position="216"/>
    </location>
</feature>
<feature type="compositionally biased region" description="Low complexity" evidence="1">
    <location>
        <begin position="154"/>
        <end position="171"/>
    </location>
</feature>
<evidence type="ECO:0000256" key="1">
    <source>
        <dbReference type="SAM" id="MobiDB-lite"/>
    </source>
</evidence>
<evidence type="ECO:0000313" key="2">
    <source>
        <dbReference type="EMBL" id="RKO90028.1"/>
    </source>
</evidence>
<protein>
    <submittedName>
        <fullName evidence="2">Uncharacterized protein</fullName>
    </submittedName>
</protein>
<dbReference type="Proteomes" id="UP000269721">
    <property type="component" value="Unassembled WGS sequence"/>
</dbReference>
<feature type="compositionally biased region" description="Polar residues" evidence="1">
    <location>
        <begin position="442"/>
        <end position="457"/>
    </location>
</feature>
<feature type="compositionally biased region" description="Basic and acidic residues" evidence="1">
    <location>
        <begin position="20"/>
        <end position="36"/>
    </location>
</feature>
<proteinExistence type="predicted"/>
<accession>A0A4P9WFE4</accession>
<feature type="region of interest" description="Disordered" evidence="1">
    <location>
        <begin position="1"/>
        <end position="41"/>
    </location>
</feature>
<dbReference type="AlphaFoldDB" id="A0A4P9WFE4"/>
<feature type="compositionally biased region" description="Polar residues" evidence="1">
    <location>
        <begin position="206"/>
        <end position="216"/>
    </location>
</feature>
<name>A0A4P9WFE4_9FUNG</name>
<gene>
    <name evidence="2" type="ORF">BDK51DRAFT_41267</name>
</gene>
<feature type="compositionally biased region" description="Low complexity" evidence="1">
    <location>
        <begin position="309"/>
        <end position="333"/>
    </location>
</feature>
<reference evidence="3" key="1">
    <citation type="journal article" date="2018" name="Nat. Microbiol.">
        <title>Leveraging single-cell genomics to expand the fungal tree of life.</title>
        <authorList>
            <person name="Ahrendt S.R."/>
            <person name="Quandt C.A."/>
            <person name="Ciobanu D."/>
            <person name="Clum A."/>
            <person name="Salamov A."/>
            <person name="Andreopoulos B."/>
            <person name="Cheng J.F."/>
            <person name="Woyke T."/>
            <person name="Pelin A."/>
            <person name="Henrissat B."/>
            <person name="Reynolds N.K."/>
            <person name="Benny G.L."/>
            <person name="Smith M.E."/>
            <person name="James T.Y."/>
            <person name="Grigoriev I.V."/>
        </authorList>
    </citation>
    <scope>NUCLEOTIDE SEQUENCE [LARGE SCALE GENOMIC DNA]</scope>
</reference>
<feature type="region of interest" description="Disordered" evidence="1">
    <location>
        <begin position="266"/>
        <end position="360"/>
    </location>
</feature>
<feature type="compositionally biased region" description="Polar residues" evidence="1">
    <location>
        <begin position="135"/>
        <end position="145"/>
    </location>
</feature>
<keyword evidence="3" id="KW-1185">Reference proteome</keyword>
<feature type="non-terminal residue" evidence="2">
    <location>
        <position position="457"/>
    </location>
</feature>
<organism evidence="2 3">
    <name type="scientific">Blyttiomyces helicus</name>
    <dbReference type="NCBI Taxonomy" id="388810"/>
    <lineage>
        <taxon>Eukaryota</taxon>
        <taxon>Fungi</taxon>
        <taxon>Fungi incertae sedis</taxon>
        <taxon>Chytridiomycota</taxon>
        <taxon>Chytridiomycota incertae sedis</taxon>
        <taxon>Chytridiomycetes</taxon>
        <taxon>Chytridiomycetes incertae sedis</taxon>
        <taxon>Blyttiomyces</taxon>
    </lineage>
</organism>
<feature type="region of interest" description="Disordered" evidence="1">
    <location>
        <begin position="412"/>
        <end position="457"/>
    </location>
</feature>
<feature type="compositionally biased region" description="Low complexity" evidence="1">
    <location>
        <begin position="121"/>
        <end position="134"/>
    </location>
</feature>
<sequence>MDKEFALAKPPGGTESPKVGLREAGSRAAIESDRRPHFPTPQCRLQLFLTESRPRFPARRPLCPLKLREPQTHPRPSLYLSAPPSSPSAPSLLPSEACSGYARTGRPDLPGAPAPARSDFSHPWARPAPSPWSSTSGQTLGSSPQGRLPPAPLSSSTFRHASSSSSSLPPSKRVKVEDKVEDAFDVDEWEAPSSSRTWPLFGSPSGAKSTARSSPSATVVIDLTGDEALARKLQAEEDLDAMQESRVYSSSPIVIDLTDDEKIARELQQKYDAESRNEEQDLLRKRKSQEEEDERIARELFAQEGIVLPGASGAGSSSAPSSSSSPTIIDTSSPAPPLHRSPAPSSDVYPTFSRPVIHRPGPNSVKAAFFLPAHAHGKVVKNEAGSSSKYPQFNRETARWDPHVKMEAWAGSSNYPPLRIPPRIPQDPYVKNERGVDPFRQNAGSSSNTYVPGLTQS</sequence>